<dbReference type="InterPro" id="IPR019349">
    <property type="entry name" value="Ribosomal_mS35_mit"/>
</dbReference>
<name>A0AA39GD06_SARSR</name>
<keyword evidence="4" id="KW-1185">Reference proteome</keyword>
<dbReference type="InterPro" id="IPR039848">
    <property type="entry name" value="Ribosomal_mS35_mt"/>
</dbReference>
<evidence type="ECO:0000259" key="2">
    <source>
        <dbReference type="Pfam" id="PF10213"/>
    </source>
</evidence>
<dbReference type="Pfam" id="PF10213">
    <property type="entry name" value="MRP-S28"/>
    <property type="match status" value="1"/>
</dbReference>
<evidence type="ECO:0000313" key="3">
    <source>
        <dbReference type="EMBL" id="KAK0385065.1"/>
    </source>
</evidence>
<accession>A0AA39GD06</accession>
<organism evidence="3 4">
    <name type="scientific">Sarocladium strictum</name>
    <name type="common">Black bundle disease fungus</name>
    <name type="synonym">Acremonium strictum</name>
    <dbReference type="NCBI Taxonomy" id="5046"/>
    <lineage>
        <taxon>Eukaryota</taxon>
        <taxon>Fungi</taxon>
        <taxon>Dikarya</taxon>
        <taxon>Ascomycota</taxon>
        <taxon>Pezizomycotina</taxon>
        <taxon>Sordariomycetes</taxon>
        <taxon>Hypocreomycetidae</taxon>
        <taxon>Hypocreales</taxon>
        <taxon>Sarocladiaceae</taxon>
        <taxon>Sarocladium</taxon>
    </lineage>
</organism>
<evidence type="ECO:0000313" key="4">
    <source>
        <dbReference type="Proteomes" id="UP001175261"/>
    </source>
</evidence>
<dbReference type="AlphaFoldDB" id="A0AA39GD06"/>
<feature type="region of interest" description="Disordered" evidence="1">
    <location>
        <begin position="133"/>
        <end position="152"/>
    </location>
</feature>
<feature type="domain" description="Small ribosomal subunit protein mS35 mitochondrial conserved" evidence="2">
    <location>
        <begin position="191"/>
        <end position="310"/>
    </location>
</feature>
<evidence type="ECO:0000256" key="1">
    <source>
        <dbReference type="SAM" id="MobiDB-lite"/>
    </source>
</evidence>
<reference evidence="3" key="1">
    <citation type="submission" date="2022-10" db="EMBL/GenBank/DDBJ databases">
        <title>Determination and structural analysis of whole genome sequence of Sarocladium strictum F4-1.</title>
        <authorList>
            <person name="Hu L."/>
            <person name="Jiang Y."/>
        </authorList>
    </citation>
    <scope>NUCLEOTIDE SEQUENCE</scope>
    <source>
        <strain evidence="3">F4-1</strain>
    </source>
</reference>
<protein>
    <recommendedName>
        <fullName evidence="2">Small ribosomal subunit protein mS35 mitochondrial conserved domain-containing protein</fullName>
    </recommendedName>
</protein>
<dbReference type="GO" id="GO:0003735">
    <property type="term" value="F:structural constituent of ribosome"/>
    <property type="evidence" value="ECO:0007669"/>
    <property type="project" value="InterPro"/>
</dbReference>
<dbReference type="EMBL" id="JAPDFR010000007">
    <property type="protein sequence ID" value="KAK0385065.1"/>
    <property type="molecule type" value="Genomic_DNA"/>
</dbReference>
<gene>
    <name evidence="3" type="ORF">NLU13_7543</name>
</gene>
<dbReference type="PANTHER" id="PTHR13490">
    <property type="entry name" value="MITOCHONDRIAL 28S RIBOSOMAL PROTEIN S28"/>
    <property type="match status" value="1"/>
</dbReference>
<dbReference type="Proteomes" id="UP001175261">
    <property type="component" value="Unassembled WGS sequence"/>
</dbReference>
<proteinExistence type="predicted"/>
<dbReference type="PANTHER" id="PTHR13490:SF0">
    <property type="entry name" value="SMALL RIBOSOMAL SUBUNIT PROTEIN MS35"/>
    <property type="match status" value="1"/>
</dbReference>
<sequence>MAAAPHILRACLLSCRQSIRPVAIPRAQPIAWRSRYPQRSFTSTSRLREKEDSEANEAEYVEDLSLKKLDAELLKDLDPDTVTQLDELAKMNNVNDLTEYFAQQLDNDNQTRKDDRDMEDQLRKIDFGDRPDRSSLWYDEEDPFTNTDEEPFDEDDMTAMAHGKLDQVKEMRHYARLAVWEMPLLSKLAKPFEPPTEKQVLRWRYTDYMGDNHPSDRKVVVQFAPDDLKLTPVEAAKLKKLAGSRYNPETEIIKISSDSFQHAAQNKAYLSNLVDDLIKAAKDPKDTFDDVPLDTRHHSKKPKPKFPAEWLMTEERKRALEGAWERAMLEDGKKAEAGQLVDGEKKIERHLLQKTAEQQRQLLEQERAAQLIEATPLQRSSKAKGNRVTR</sequence>
<dbReference type="GO" id="GO:0005763">
    <property type="term" value="C:mitochondrial small ribosomal subunit"/>
    <property type="evidence" value="ECO:0007669"/>
    <property type="project" value="TreeGrafter"/>
</dbReference>
<feature type="compositionally biased region" description="Acidic residues" evidence="1">
    <location>
        <begin position="138"/>
        <end position="152"/>
    </location>
</feature>
<dbReference type="GO" id="GO:0032543">
    <property type="term" value="P:mitochondrial translation"/>
    <property type="evidence" value="ECO:0007669"/>
    <property type="project" value="InterPro"/>
</dbReference>
<comment type="caution">
    <text evidence="3">The sequence shown here is derived from an EMBL/GenBank/DDBJ whole genome shotgun (WGS) entry which is preliminary data.</text>
</comment>